<evidence type="ECO:0000256" key="1">
    <source>
        <dbReference type="SAM" id="MobiDB-lite"/>
    </source>
</evidence>
<protein>
    <submittedName>
        <fullName evidence="2">Uncharacterized protein</fullName>
    </submittedName>
</protein>
<feature type="compositionally biased region" description="Acidic residues" evidence="1">
    <location>
        <begin position="46"/>
        <end position="61"/>
    </location>
</feature>
<gene>
    <name evidence="2" type="ORF">PHYSODRAFT_327331</name>
    <name evidence="3" type="ORF">PHYSODRAFT_327332</name>
</gene>
<proteinExistence type="predicted"/>
<organism evidence="4">
    <name type="scientific">Phytophthora sojae (strain P6497)</name>
    <name type="common">Soybean stem and root rot agent</name>
    <name type="synonym">Phytophthora megasperma f. sp. glycines</name>
    <dbReference type="NCBI Taxonomy" id="1094619"/>
    <lineage>
        <taxon>Eukaryota</taxon>
        <taxon>Sar</taxon>
        <taxon>Stramenopiles</taxon>
        <taxon>Oomycota</taxon>
        <taxon>Peronosporomycetes</taxon>
        <taxon>Peronosporales</taxon>
        <taxon>Peronosporaceae</taxon>
        <taxon>Phytophthora</taxon>
    </lineage>
</organism>
<dbReference type="EMBL" id="JH159152">
    <property type="protein sequence ID" value="EGZ26424.1"/>
    <property type="molecule type" value="Genomic_DNA"/>
</dbReference>
<reference evidence="2 4" key="1">
    <citation type="journal article" date="2006" name="Science">
        <title>Phytophthora genome sequences uncover evolutionary origins and mechanisms of pathogenesis.</title>
        <authorList>
            <person name="Tyler B.M."/>
            <person name="Tripathy S."/>
            <person name="Zhang X."/>
            <person name="Dehal P."/>
            <person name="Jiang R.H."/>
            <person name="Aerts A."/>
            <person name="Arredondo F.D."/>
            <person name="Baxter L."/>
            <person name="Bensasson D."/>
            <person name="Beynon J.L."/>
            <person name="Chapman J."/>
            <person name="Damasceno C.M."/>
            <person name="Dorrance A.E."/>
            <person name="Dou D."/>
            <person name="Dickerman A.W."/>
            <person name="Dubchak I.L."/>
            <person name="Garbelotto M."/>
            <person name="Gijzen M."/>
            <person name="Gordon S.G."/>
            <person name="Govers F."/>
            <person name="Grunwald N.J."/>
            <person name="Huang W."/>
            <person name="Ivors K.L."/>
            <person name="Jones R.W."/>
            <person name="Kamoun S."/>
            <person name="Krampis K."/>
            <person name="Lamour K.H."/>
            <person name="Lee M.K."/>
            <person name="McDonald W.H."/>
            <person name="Medina M."/>
            <person name="Meijer H.J."/>
            <person name="Nordberg E.K."/>
            <person name="Maclean D.J."/>
            <person name="Ospina-Giraldo M.D."/>
            <person name="Morris P.F."/>
            <person name="Phuntumart V."/>
            <person name="Putnam N.H."/>
            <person name="Rash S."/>
            <person name="Rose J.K."/>
            <person name="Sakihama Y."/>
            <person name="Salamov A.A."/>
            <person name="Savidor A."/>
            <person name="Scheuring C.F."/>
            <person name="Smith B.M."/>
            <person name="Sobral B.W."/>
            <person name="Terry A."/>
            <person name="Torto-Alalibo T.A."/>
            <person name="Win J."/>
            <person name="Xu Z."/>
            <person name="Zhang H."/>
            <person name="Grigoriev I.V."/>
            <person name="Rokhsar D.S."/>
            <person name="Boore J.L."/>
        </authorList>
    </citation>
    <scope>NUCLEOTIDE SEQUENCE [LARGE SCALE GENOMIC DNA]</scope>
    <source>
        <strain evidence="2 4">P6497</strain>
    </source>
</reference>
<evidence type="ECO:0000313" key="4">
    <source>
        <dbReference type="Proteomes" id="UP000002640"/>
    </source>
</evidence>
<keyword evidence="4" id="KW-1185">Reference proteome</keyword>
<dbReference type="KEGG" id="psoj:PHYSODRAFT_327331"/>
<feature type="compositionally biased region" description="Acidic residues" evidence="1">
    <location>
        <begin position="81"/>
        <end position="98"/>
    </location>
</feature>
<reference evidence="2" key="2">
    <citation type="submission" date="2011-09" db="EMBL/GenBank/DDBJ databases">
        <authorList>
            <consortium name="US DOE Joint Genome Institute (JGI-PGF)"/>
            <person name="Aerts A."/>
            <person name="Grimwood J."/>
            <person name="Schmutz J."/>
            <person name="Lucas S."/>
            <person name="Hammon N."/>
            <person name="Glavina del Rio T."/>
            <person name="Dalin E."/>
            <person name="Tice H."/>
            <person name="Pitluck S."/>
            <person name="Dehal P."/>
            <person name="Chapman J."/>
            <person name="Putman N.H."/>
            <person name="Salamov A.A."/>
            <person name="Terry A."/>
            <person name="Rokhsar D.S."/>
            <person name="Boore J.L."/>
            <person name="Tripathy S."/>
            <person name="Tyler B.M."/>
            <person name="Grigoriev I.V."/>
        </authorList>
    </citation>
    <scope>NUCLEOTIDE SEQUENCE</scope>
    <source>
        <strain evidence="2">P6497</strain>
    </source>
</reference>
<sequence length="121" mass="13156">MGRQDEVAALPARRWRTARLPRPRRRCSCPSCLWTASSIGELFDDASGDGIIGDESDEEDPTLVKGATKGGAATKGKTPLYEEDDSESESASDEDDYFQQEQLQTSVAEKAATKSSKTLLL</sequence>
<accession>G4Z1Q5</accession>
<dbReference type="Proteomes" id="UP000002640">
    <property type="component" value="Unassembled WGS sequence"/>
</dbReference>
<dbReference type="RefSeq" id="XP_009521711.1">
    <property type="nucleotide sequence ID" value="XM_009523416.1"/>
</dbReference>
<dbReference type="EMBL" id="JH159152">
    <property type="protein sequence ID" value="EGZ26423.1"/>
    <property type="molecule type" value="Genomic_DNA"/>
</dbReference>
<dbReference type="GeneID" id="20645593"/>
<dbReference type="InParanoid" id="G4Z1Q5"/>
<dbReference type="RefSeq" id="XP_009521712.1">
    <property type="nucleotide sequence ID" value="XM_009523417.1"/>
</dbReference>
<dbReference type="KEGG" id="psoj:PHYSODRAFT_327332"/>
<name>G4Z1Q5_PHYSP</name>
<feature type="region of interest" description="Disordered" evidence="1">
    <location>
        <begin position="46"/>
        <end position="100"/>
    </location>
</feature>
<feature type="compositionally biased region" description="Low complexity" evidence="1">
    <location>
        <begin position="65"/>
        <end position="78"/>
    </location>
</feature>
<evidence type="ECO:0000313" key="2">
    <source>
        <dbReference type="EMBL" id="EGZ26423.1"/>
    </source>
</evidence>
<dbReference type="GeneID" id="20645594"/>
<dbReference type="AlphaFoldDB" id="G4Z1Q5"/>
<evidence type="ECO:0000313" key="3">
    <source>
        <dbReference type="EMBL" id="EGZ26424.1"/>
    </source>
</evidence>